<dbReference type="InterPro" id="IPR009078">
    <property type="entry name" value="Ferritin-like_SF"/>
</dbReference>
<protein>
    <submittedName>
        <fullName evidence="2">Uncharacterized protein</fullName>
    </submittedName>
</protein>
<evidence type="ECO:0000313" key="2">
    <source>
        <dbReference type="EMBL" id="VTJ82791.1"/>
    </source>
</evidence>
<dbReference type="Proteomes" id="UP000335636">
    <property type="component" value="Unassembled WGS sequence"/>
</dbReference>
<evidence type="ECO:0000256" key="1">
    <source>
        <dbReference type="SAM" id="MobiDB-lite"/>
    </source>
</evidence>
<gene>
    <name evidence="2" type="ORF">MONAX_5E016637</name>
</gene>
<feature type="non-terminal residue" evidence="2">
    <location>
        <position position="1"/>
    </location>
</feature>
<dbReference type="EMBL" id="CABDUW010001582">
    <property type="protein sequence ID" value="VTJ82791.1"/>
    <property type="molecule type" value="Genomic_DNA"/>
</dbReference>
<dbReference type="Gene3D" id="1.20.1260.10">
    <property type="match status" value="1"/>
</dbReference>
<organism evidence="2 3">
    <name type="scientific">Marmota monax</name>
    <name type="common">Woodchuck</name>
    <dbReference type="NCBI Taxonomy" id="9995"/>
    <lineage>
        <taxon>Eukaryota</taxon>
        <taxon>Metazoa</taxon>
        <taxon>Chordata</taxon>
        <taxon>Craniata</taxon>
        <taxon>Vertebrata</taxon>
        <taxon>Euteleostomi</taxon>
        <taxon>Mammalia</taxon>
        <taxon>Eutheria</taxon>
        <taxon>Euarchontoglires</taxon>
        <taxon>Glires</taxon>
        <taxon>Rodentia</taxon>
        <taxon>Sciuromorpha</taxon>
        <taxon>Sciuridae</taxon>
        <taxon>Xerinae</taxon>
        <taxon>Marmotini</taxon>
        <taxon>Marmota</taxon>
    </lineage>
</organism>
<keyword evidence="3" id="KW-1185">Reference proteome</keyword>
<feature type="region of interest" description="Disordered" evidence="1">
    <location>
        <begin position="1"/>
        <end position="32"/>
    </location>
</feature>
<reference evidence="2" key="1">
    <citation type="submission" date="2019-04" db="EMBL/GenBank/DDBJ databases">
        <authorList>
            <person name="Alioto T."/>
            <person name="Alioto T."/>
        </authorList>
    </citation>
    <scope>NUCLEOTIDE SEQUENCE [LARGE SCALE GENOMIC DNA]</scope>
</reference>
<dbReference type="AlphaFoldDB" id="A0A5E4CP39"/>
<comment type="caution">
    <text evidence="2">The sequence shown here is derived from an EMBL/GenBank/DDBJ whole genome shotgun (WGS) entry which is preliminary data.</text>
</comment>
<dbReference type="SUPFAM" id="SSF47240">
    <property type="entry name" value="Ferritin-like"/>
    <property type="match status" value="1"/>
</dbReference>
<feature type="compositionally biased region" description="Polar residues" evidence="1">
    <location>
        <begin position="23"/>
        <end position="32"/>
    </location>
</feature>
<sequence>PSDRPRSLPQLQRCASPQPPAMASTSPSQVRQNYHQDLEAAINRQINLEL</sequence>
<proteinExistence type="predicted"/>
<dbReference type="InterPro" id="IPR012347">
    <property type="entry name" value="Ferritin-like"/>
</dbReference>
<evidence type="ECO:0000313" key="3">
    <source>
        <dbReference type="Proteomes" id="UP000335636"/>
    </source>
</evidence>
<accession>A0A5E4CP39</accession>
<name>A0A5E4CP39_MARMO</name>